<feature type="transmembrane region" description="Helical" evidence="5">
    <location>
        <begin position="117"/>
        <end position="138"/>
    </location>
</feature>
<dbReference type="PRINTS" id="PR00260">
    <property type="entry name" value="CHEMTRNSDUCR"/>
</dbReference>
<evidence type="ECO:0000313" key="9">
    <source>
        <dbReference type="Proteomes" id="UP001235664"/>
    </source>
</evidence>
<keyword evidence="5" id="KW-0472">Membrane</keyword>
<gene>
    <name evidence="8" type="ORF">Q9K01_05760</name>
</gene>
<dbReference type="InterPro" id="IPR004089">
    <property type="entry name" value="MCPsignal_dom"/>
</dbReference>
<dbReference type="InterPro" id="IPR003660">
    <property type="entry name" value="HAMP_dom"/>
</dbReference>
<comment type="caution">
    <text evidence="8">The sequence shown here is derived from an EMBL/GenBank/DDBJ whole genome shotgun (WGS) entry which is preliminary data.</text>
</comment>
<proteinExistence type="inferred from homology"/>
<sequence length="523" mass="54627">MTVLTLDSLRLTGVRVLAAMTALLALATVAGAVAVGPDGAIIAALLAVGVTIYPALAAINSRIDPAARLAAAAGVVTVPALLLFVFQGAAWQTDLHMVFFAALAMVVILCDWRAIALATGVVAVHHLVVGMAMPAWVFPNGGSFGRIVLHAVILLTEAATLAWISRNVVSLIAAIEDAEQQRRATQDQIDAERTRQTEELTGVVANLEAGLARLASGDLTRDIDARFPESYATLRTNFNAAIAALRELVGAISERAERISGGSHEIAQASEDLARRTEASAASLEQSSAAVQQMDERLRGGAAAAQRTVQRADRTLDTVATGRSTADDAMQAMTSVAEGAKGIDDVIEGLDKIAFQTRVLAMNAAVEAGRAGEAGRGFAVVADLVSALAMRAEEEAGRAREQLTSTQGDIAVAVGMVRKVDGALAEIVSDVSEVNAMLRELAQDNEAQAGTIGEISTAIGAMDQATQQNAAMVEETSAATRNLSSEVNELTEHARRFVIDEADERTVTEKGLAQSEGFRLAAA</sequence>
<keyword evidence="9" id="KW-1185">Reference proteome</keyword>
<dbReference type="InterPro" id="IPR051310">
    <property type="entry name" value="MCP_chemotaxis"/>
</dbReference>
<feature type="transmembrane region" description="Helical" evidence="5">
    <location>
        <begin position="66"/>
        <end position="89"/>
    </location>
</feature>
<dbReference type="Pfam" id="PF00015">
    <property type="entry name" value="MCPsignal"/>
    <property type="match status" value="1"/>
</dbReference>
<dbReference type="Proteomes" id="UP001235664">
    <property type="component" value="Unassembled WGS sequence"/>
</dbReference>
<evidence type="ECO:0000256" key="3">
    <source>
        <dbReference type="PROSITE-ProRule" id="PRU00284"/>
    </source>
</evidence>
<evidence type="ECO:0000259" key="6">
    <source>
        <dbReference type="PROSITE" id="PS50111"/>
    </source>
</evidence>
<reference evidence="8 9" key="1">
    <citation type="submission" date="2023-08" db="EMBL/GenBank/DDBJ databases">
        <title>genomic of DY56.</title>
        <authorList>
            <person name="Wang Y."/>
        </authorList>
    </citation>
    <scope>NUCLEOTIDE SEQUENCE [LARGE SCALE GENOMIC DNA]</scope>
    <source>
        <strain evidence="8 9">DY56-A-20</strain>
    </source>
</reference>
<dbReference type="SUPFAM" id="SSF58104">
    <property type="entry name" value="Methyl-accepting chemotaxis protein (MCP) signaling domain"/>
    <property type="match status" value="1"/>
</dbReference>
<dbReference type="PROSITE" id="PS00039">
    <property type="entry name" value="DEAD_ATP_HELICASE"/>
    <property type="match status" value="1"/>
</dbReference>
<evidence type="ECO:0000313" key="8">
    <source>
        <dbReference type="EMBL" id="MDP4539124.1"/>
    </source>
</evidence>
<evidence type="ECO:0000256" key="1">
    <source>
        <dbReference type="ARBA" id="ARBA00022500"/>
    </source>
</evidence>
<feature type="transmembrane region" description="Helical" evidence="5">
    <location>
        <begin position="95"/>
        <end position="112"/>
    </location>
</feature>
<dbReference type="RefSeq" id="WP_305929268.1">
    <property type="nucleotide sequence ID" value="NZ_JAVAIL010000002.1"/>
</dbReference>
<dbReference type="Gene3D" id="1.10.287.950">
    <property type="entry name" value="Methyl-accepting chemotaxis protein"/>
    <property type="match status" value="1"/>
</dbReference>
<dbReference type="PROSITE" id="PS50111">
    <property type="entry name" value="CHEMOTAXIS_TRANSDUC_2"/>
    <property type="match status" value="1"/>
</dbReference>
<keyword evidence="4" id="KW-0175">Coiled coil</keyword>
<dbReference type="EMBL" id="JAVAIL010000002">
    <property type="protein sequence ID" value="MDP4539124.1"/>
    <property type="molecule type" value="Genomic_DNA"/>
</dbReference>
<dbReference type="PANTHER" id="PTHR43531">
    <property type="entry name" value="PROTEIN ICFG"/>
    <property type="match status" value="1"/>
</dbReference>
<evidence type="ECO:0000256" key="5">
    <source>
        <dbReference type="SAM" id="Phobius"/>
    </source>
</evidence>
<evidence type="ECO:0000256" key="2">
    <source>
        <dbReference type="ARBA" id="ARBA00029447"/>
    </source>
</evidence>
<dbReference type="SMART" id="SM00283">
    <property type="entry name" value="MA"/>
    <property type="match status" value="1"/>
</dbReference>
<protein>
    <submittedName>
        <fullName evidence="8">Methyl-accepting chemotaxis protein</fullName>
    </submittedName>
</protein>
<feature type="domain" description="HAMP" evidence="7">
    <location>
        <begin position="198"/>
        <end position="250"/>
    </location>
</feature>
<keyword evidence="5" id="KW-1133">Transmembrane helix</keyword>
<dbReference type="InterPro" id="IPR004090">
    <property type="entry name" value="Chemotax_Me-accpt_rcpt"/>
</dbReference>
<comment type="similarity">
    <text evidence="2">Belongs to the methyl-accepting chemotaxis (MCP) protein family.</text>
</comment>
<organism evidence="8 9">
    <name type="scientific">Qipengyuania benthica</name>
    <dbReference type="NCBI Taxonomy" id="3067651"/>
    <lineage>
        <taxon>Bacteria</taxon>
        <taxon>Pseudomonadati</taxon>
        <taxon>Pseudomonadota</taxon>
        <taxon>Alphaproteobacteria</taxon>
        <taxon>Sphingomonadales</taxon>
        <taxon>Erythrobacteraceae</taxon>
        <taxon>Qipengyuania</taxon>
    </lineage>
</organism>
<name>A0ABT9H7W2_9SPHN</name>
<evidence type="ECO:0000259" key="7">
    <source>
        <dbReference type="PROSITE" id="PS50885"/>
    </source>
</evidence>
<feature type="transmembrane region" description="Helical" evidence="5">
    <location>
        <begin position="40"/>
        <end position="59"/>
    </location>
</feature>
<keyword evidence="1" id="KW-0145">Chemotaxis</keyword>
<feature type="domain" description="Methyl-accepting transducer" evidence="6">
    <location>
        <begin position="255"/>
        <end position="484"/>
    </location>
</feature>
<dbReference type="PANTHER" id="PTHR43531:SF11">
    <property type="entry name" value="METHYL-ACCEPTING CHEMOTAXIS PROTEIN 3"/>
    <property type="match status" value="1"/>
</dbReference>
<dbReference type="InterPro" id="IPR000629">
    <property type="entry name" value="RNA-helicase_DEAD-box_CS"/>
</dbReference>
<evidence type="ECO:0000256" key="4">
    <source>
        <dbReference type="SAM" id="Coils"/>
    </source>
</evidence>
<feature type="coiled-coil region" evidence="4">
    <location>
        <begin position="168"/>
        <end position="195"/>
    </location>
</feature>
<feature type="transmembrane region" description="Helical" evidence="5">
    <location>
        <begin position="12"/>
        <end position="34"/>
    </location>
</feature>
<keyword evidence="3" id="KW-0807">Transducer</keyword>
<dbReference type="PROSITE" id="PS50885">
    <property type="entry name" value="HAMP"/>
    <property type="match status" value="1"/>
</dbReference>
<keyword evidence="5" id="KW-0812">Transmembrane</keyword>
<accession>A0ABT9H7W2</accession>